<dbReference type="EMBL" id="AP028908">
    <property type="protein sequence ID" value="BES84869.1"/>
    <property type="molecule type" value="Genomic_DNA"/>
</dbReference>
<protein>
    <submittedName>
        <fullName evidence="2">Uncharacterized protein</fullName>
    </submittedName>
</protein>
<evidence type="ECO:0000256" key="1">
    <source>
        <dbReference type="SAM" id="Phobius"/>
    </source>
</evidence>
<dbReference type="KEGG" id="parl:PEC302110_19660"/>
<keyword evidence="1" id="KW-0472">Membrane</keyword>
<feature type="transmembrane region" description="Helical" evidence="1">
    <location>
        <begin position="6"/>
        <end position="23"/>
    </location>
</feature>
<keyword evidence="1" id="KW-0812">Transmembrane</keyword>
<keyword evidence="3" id="KW-1185">Reference proteome</keyword>
<reference evidence="3" key="1">
    <citation type="journal article" date="2024" name="Int. J. Syst. Evol. Microbiol.">
        <title>Pectobacterium araliae sp. nov., a pathogen causing bacterial soft rot of Japanese angelica tree in Japan.</title>
        <authorList>
            <person name="Sawada H."/>
            <person name="Someya N."/>
            <person name="Morohoshi T."/>
            <person name="Ono M."/>
            <person name="Satou M."/>
        </authorList>
    </citation>
    <scope>NUCLEOTIDE SEQUENCE [LARGE SCALE GENOMIC DNA]</scope>
    <source>
        <strain evidence="3">MAFF 302110</strain>
    </source>
</reference>
<organism evidence="2 3">
    <name type="scientific">Pectobacterium araliae</name>
    <dbReference type="NCBI Taxonomy" id="3073862"/>
    <lineage>
        <taxon>Bacteria</taxon>
        <taxon>Pseudomonadati</taxon>
        <taxon>Pseudomonadota</taxon>
        <taxon>Gammaproteobacteria</taxon>
        <taxon>Enterobacterales</taxon>
        <taxon>Pectobacteriaceae</taxon>
        <taxon>Pectobacterium</taxon>
    </lineage>
</organism>
<dbReference type="AlphaFoldDB" id="A0AAN0KAM3"/>
<accession>A0AAN0KAM3</accession>
<gene>
    <name evidence="2" type="ORF">PEC302110_19660</name>
</gene>
<evidence type="ECO:0000313" key="3">
    <source>
        <dbReference type="Proteomes" id="UP001377830"/>
    </source>
</evidence>
<dbReference type="Proteomes" id="UP001377830">
    <property type="component" value="Chromosome"/>
</dbReference>
<proteinExistence type="predicted"/>
<feature type="transmembrane region" description="Helical" evidence="1">
    <location>
        <begin position="30"/>
        <end position="48"/>
    </location>
</feature>
<name>A0AAN0KAM3_9GAMM</name>
<keyword evidence="1" id="KW-1133">Transmembrane helix</keyword>
<sequence length="92" mass="10801">MAFTYISISTVVLIFAYFSIKKLTEHDDVYYKFFGILISCTLMLFHFYTYHDGKISFIDISIENNDPAHYSSFIFGLISGFVGWEVYHEDKK</sequence>
<evidence type="ECO:0000313" key="2">
    <source>
        <dbReference type="EMBL" id="BES84869.1"/>
    </source>
</evidence>
<feature type="transmembrane region" description="Helical" evidence="1">
    <location>
        <begin position="68"/>
        <end position="87"/>
    </location>
</feature>